<dbReference type="EMBL" id="KN880439">
    <property type="protein sequence ID" value="KIY72902.1"/>
    <property type="molecule type" value="Genomic_DNA"/>
</dbReference>
<feature type="compositionally biased region" description="Low complexity" evidence="1">
    <location>
        <begin position="9"/>
        <end position="21"/>
    </location>
</feature>
<name>A0A0D7BR49_9AGAR</name>
<evidence type="ECO:0000256" key="1">
    <source>
        <dbReference type="SAM" id="MobiDB-lite"/>
    </source>
</evidence>
<dbReference type="Proteomes" id="UP000054007">
    <property type="component" value="Unassembled WGS sequence"/>
</dbReference>
<keyword evidence="3" id="KW-1185">Reference proteome</keyword>
<feature type="compositionally biased region" description="Polar residues" evidence="1">
    <location>
        <begin position="287"/>
        <end position="298"/>
    </location>
</feature>
<feature type="compositionally biased region" description="Low complexity" evidence="1">
    <location>
        <begin position="274"/>
        <end position="286"/>
    </location>
</feature>
<evidence type="ECO:0000313" key="2">
    <source>
        <dbReference type="EMBL" id="KIY72902.1"/>
    </source>
</evidence>
<feature type="region of interest" description="Disordered" evidence="1">
    <location>
        <begin position="245"/>
        <end position="298"/>
    </location>
</feature>
<feature type="region of interest" description="Disordered" evidence="1">
    <location>
        <begin position="1"/>
        <end position="61"/>
    </location>
</feature>
<feature type="non-terminal residue" evidence="2">
    <location>
        <position position="298"/>
    </location>
</feature>
<sequence>MPSQRANITSDNMSSSPSTSNVLQQSHPDQEESDLPPTTSPLQHVEPASLSRLPSTVSRSTTPFSLARLVSQYSAEERIARTHTPGNLNPTHISAPSVQEASPTQHLTFDSFAPTERKTSEVHNSLVLFNRPLDLDSTFTQSGLQVVSQSTVSSNIVPLPLPEVSDVPPDDKFDHRPNSPTHIFDVVASETDKSSVFIAIDHLETCPTHESPLPDSDSLLVDDHAKDALQDDAQSSIVELNPALAIPTGDSSQGSHSANIQQDLSQVGYEQHTSSPPSSMRPTSQSLGSTATFPTSDM</sequence>
<gene>
    <name evidence="2" type="ORF">CYLTODRAFT_440214</name>
</gene>
<feature type="compositionally biased region" description="Polar residues" evidence="1">
    <location>
        <begin position="52"/>
        <end position="61"/>
    </location>
</feature>
<proteinExistence type="predicted"/>
<protein>
    <submittedName>
        <fullName evidence="2">Uncharacterized protein</fullName>
    </submittedName>
</protein>
<evidence type="ECO:0000313" key="3">
    <source>
        <dbReference type="Proteomes" id="UP000054007"/>
    </source>
</evidence>
<dbReference type="AlphaFoldDB" id="A0A0D7BR49"/>
<accession>A0A0D7BR49</accession>
<feature type="compositionally biased region" description="Polar residues" evidence="1">
    <location>
        <begin position="249"/>
        <end position="265"/>
    </location>
</feature>
<reference evidence="2 3" key="1">
    <citation type="journal article" date="2015" name="Fungal Genet. Biol.">
        <title>Evolution of novel wood decay mechanisms in Agaricales revealed by the genome sequences of Fistulina hepatica and Cylindrobasidium torrendii.</title>
        <authorList>
            <person name="Floudas D."/>
            <person name="Held B.W."/>
            <person name="Riley R."/>
            <person name="Nagy L.G."/>
            <person name="Koehler G."/>
            <person name="Ransdell A.S."/>
            <person name="Younus H."/>
            <person name="Chow J."/>
            <person name="Chiniquy J."/>
            <person name="Lipzen A."/>
            <person name="Tritt A."/>
            <person name="Sun H."/>
            <person name="Haridas S."/>
            <person name="LaButti K."/>
            <person name="Ohm R.A."/>
            <person name="Kues U."/>
            <person name="Blanchette R.A."/>
            <person name="Grigoriev I.V."/>
            <person name="Minto R.E."/>
            <person name="Hibbett D.S."/>
        </authorList>
    </citation>
    <scope>NUCLEOTIDE SEQUENCE [LARGE SCALE GENOMIC DNA]</scope>
    <source>
        <strain evidence="2 3">FP15055 ss-10</strain>
    </source>
</reference>
<organism evidence="2 3">
    <name type="scientific">Cylindrobasidium torrendii FP15055 ss-10</name>
    <dbReference type="NCBI Taxonomy" id="1314674"/>
    <lineage>
        <taxon>Eukaryota</taxon>
        <taxon>Fungi</taxon>
        <taxon>Dikarya</taxon>
        <taxon>Basidiomycota</taxon>
        <taxon>Agaricomycotina</taxon>
        <taxon>Agaricomycetes</taxon>
        <taxon>Agaricomycetidae</taxon>
        <taxon>Agaricales</taxon>
        <taxon>Marasmiineae</taxon>
        <taxon>Physalacriaceae</taxon>
        <taxon>Cylindrobasidium</taxon>
    </lineage>
</organism>